<dbReference type="PANTHER" id="PTHR11079:SF161">
    <property type="entry name" value="CMP_DCMP-TYPE DEAMINASE DOMAIN-CONTAINING PROTEIN"/>
    <property type="match status" value="1"/>
</dbReference>
<keyword evidence="2" id="KW-0862">Zinc</keyword>
<evidence type="ECO:0000256" key="2">
    <source>
        <dbReference type="ARBA" id="ARBA00022833"/>
    </source>
</evidence>
<dbReference type="CDD" id="cd01285">
    <property type="entry name" value="nucleoside_deaminase"/>
    <property type="match status" value="1"/>
</dbReference>
<dbReference type="PROSITE" id="PS00903">
    <property type="entry name" value="CYT_DCMP_DEAMINASES_1"/>
    <property type="match status" value="1"/>
</dbReference>
<dbReference type="Gene3D" id="3.40.140.10">
    <property type="entry name" value="Cytidine Deaminase, domain 2"/>
    <property type="match status" value="1"/>
</dbReference>
<evidence type="ECO:0000259" key="3">
    <source>
        <dbReference type="PROSITE" id="PS51747"/>
    </source>
</evidence>
<proteinExistence type="predicted"/>
<organism evidence="4 5">
    <name type="scientific">Zestomonas insulae</name>
    <dbReference type="NCBI Taxonomy" id="2809017"/>
    <lineage>
        <taxon>Bacteria</taxon>
        <taxon>Pseudomonadati</taxon>
        <taxon>Pseudomonadota</taxon>
        <taxon>Gammaproteobacteria</taxon>
        <taxon>Pseudomonadales</taxon>
        <taxon>Pseudomonadaceae</taxon>
        <taxon>Zestomonas</taxon>
    </lineage>
</organism>
<accession>A0ABS2IDE5</accession>
<evidence type="ECO:0000313" key="5">
    <source>
        <dbReference type="Proteomes" id="UP000717995"/>
    </source>
</evidence>
<protein>
    <submittedName>
        <fullName evidence="4">Nucleoside deaminase</fullName>
    </submittedName>
</protein>
<reference evidence="4 5" key="1">
    <citation type="submission" date="2021-02" db="EMBL/GenBank/DDBJ databases">
        <authorList>
            <person name="Lee D.-H."/>
        </authorList>
    </citation>
    <scope>NUCLEOTIDE SEQUENCE [LARGE SCALE GENOMIC DNA]</scope>
    <source>
        <strain evidence="4 5">UL073</strain>
    </source>
</reference>
<keyword evidence="1" id="KW-0479">Metal-binding</keyword>
<sequence length="151" mass="16549">MQAADFMREAIALARANIADGGRPFGAVLVRDGQVIARAVNTIHRTQDPTAHAELLAIREASRLLDSPRLDGCEIYASGHPCPMCLAAMHLCGIQAAYFAYSNDDGEPFGLSTARVYAEMSRPPLQQSLPLHPLRPQGEEGLYQAWQRYRG</sequence>
<evidence type="ECO:0000313" key="4">
    <source>
        <dbReference type="EMBL" id="MBM7060765.1"/>
    </source>
</evidence>
<evidence type="ECO:0000256" key="1">
    <source>
        <dbReference type="ARBA" id="ARBA00022723"/>
    </source>
</evidence>
<name>A0ABS2IDE5_9GAMM</name>
<dbReference type="RefSeq" id="WP_205347952.1">
    <property type="nucleotide sequence ID" value="NZ_JAFEUP010000002.1"/>
</dbReference>
<dbReference type="Pfam" id="PF00383">
    <property type="entry name" value="dCMP_cyt_deam_1"/>
    <property type="match status" value="1"/>
</dbReference>
<dbReference type="Proteomes" id="UP000717995">
    <property type="component" value="Unassembled WGS sequence"/>
</dbReference>
<dbReference type="InterPro" id="IPR016193">
    <property type="entry name" value="Cytidine_deaminase-like"/>
</dbReference>
<dbReference type="InterPro" id="IPR016192">
    <property type="entry name" value="APOBEC/CMP_deaminase_Zn-bd"/>
</dbReference>
<dbReference type="PROSITE" id="PS51747">
    <property type="entry name" value="CYT_DCMP_DEAMINASES_2"/>
    <property type="match status" value="1"/>
</dbReference>
<dbReference type="PANTHER" id="PTHR11079">
    <property type="entry name" value="CYTOSINE DEAMINASE FAMILY MEMBER"/>
    <property type="match status" value="1"/>
</dbReference>
<gene>
    <name evidence="4" type="ORF">JQX08_08585</name>
</gene>
<dbReference type="InterPro" id="IPR002125">
    <property type="entry name" value="CMP_dCMP_dom"/>
</dbReference>
<dbReference type="SUPFAM" id="SSF53927">
    <property type="entry name" value="Cytidine deaminase-like"/>
    <property type="match status" value="1"/>
</dbReference>
<comment type="caution">
    <text evidence="4">The sequence shown here is derived from an EMBL/GenBank/DDBJ whole genome shotgun (WGS) entry which is preliminary data.</text>
</comment>
<dbReference type="EMBL" id="JAFEUP010000002">
    <property type="protein sequence ID" value="MBM7060765.1"/>
    <property type="molecule type" value="Genomic_DNA"/>
</dbReference>
<feature type="domain" description="CMP/dCMP-type deaminase" evidence="3">
    <location>
        <begin position="1"/>
        <end position="124"/>
    </location>
</feature>
<keyword evidence="5" id="KW-1185">Reference proteome</keyword>